<proteinExistence type="predicted"/>
<dbReference type="EMBL" id="CP034208">
    <property type="protein sequence ID" value="QBZ61979.1"/>
    <property type="molecule type" value="Genomic_DNA"/>
</dbReference>
<dbReference type="AlphaFoldDB" id="A0A4P7NIY7"/>
<keyword evidence="1" id="KW-0732">Signal</keyword>
<evidence type="ECO:0000313" key="3">
    <source>
        <dbReference type="Proteomes" id="UP000294847"/>
    </source>
</evidence>
<feature type="signal peptide" evidence="1">
    <location>
        <begin position="1"/>
        <end position="17"/>
    </location>
</feature>
<feature type="chain" id="PRO_5020581491" evidence="1">
    <location>
        <begin position="18"/>
        <end position="286"/>
    </location>
</feature>
<name>A0A4P7NIY7_PYROR</name>
<reference evidence="2 3" key="1">
    <citation type="journal article" date="2019" name="Mol. Biol. Evol.">
        <title>Blast fungal genomes show frequent chromosomal changes, gene gains and losses, and effector gene turnover.</title>
        <authorList>
            <person name="Gomez Luciano L.B."/>
            <person name="Jason Tsai I."/>
            <person name="Chuma I."/>
            <person name="Tosa Y."/>
            <person name="Chen Y.H."/>
            <person name="Li J.Y."/>
            <person name="Li M.Y."/>
            <person name="Jade Lu M.Y."/>
            <person name="Nakayashiki H."/>
            <person name="Li W.H."/>
        </authorList>
    </citation>
    <scope>NUCLEOTIDE SEQUENCE [LARGE SCALE GENOMIC DNA]</scope>
    <source>
        <strain evidence="2">MZ5-1-6</strain>
    </source>
</reference>
<sequence length="286" mass="30827">MELLRFILVLNAVAILALPHIENRRNNDHDKTLPSDISLTIPSAFDSTSISSTWITCDHAPQTIGCFPRSTSSYKTAPLSVTTLLVEYKQKEVQDIFNSYRLASTSSTKYSFCQAEVVTSYQTFSEGVPTPTTVAVAITQCTQTANTSSVASSPSRTPPSSTSLACLAYITLTDMVRSCTATSSAKLTSTMTSCGLAKPTETMKTSYTPKTTPVTIDNSVCFVSTVTSTGLFTAGSDITITMFTAHKPTTTCRPIGWETQSSRMAYNTVAKNHVGPCHSSGRRQMT</sequence>
<evidence type="ECO:0000256" key="1">
    <source>
        <dbReference type="SAM" id="SignalP"/>
    </source>
</evidence>
<dbReference type="Proteomes" id="UP000294847">
    <property type="component" value="Chromosome 5"/>
</dbReference>
<organism evidence="2 3">
    <name type="scientific">Pyricularia oryzae</name>
    <name type="common">Rice blast fungus</name>
    <name type="synonym">Magnaporthe oryzae</name>
    <dbReference type="NCBI Taxonomy" id="318829"/>
    <lineage>
        <taxon>Eukaryota</taxon>
        <taxon>Fungi</taxon>
        <taxon>Dikarya</taxon>
        <taxon>Ascomycota</taxon>
        <taxon>Pezizomycotina</taxon>
        <taxon>Sordariomycetes</taxon>
        <taxon>Sordariomycetidae</taxon>
        <taxon>Magnaporthales</taxon>
        <taxon>Pyriculariaceae</taxon>
        <taxon>Pyricularia</taxon>
    </lineage>
</organism>
<protein>
    <submittedName>
        <fullName evidence="2">Uncharacterized protein</fullName>
    </submittedName>
</protein>
<accession>A0A4P7NIY7</accession>
<gene>
    <name evidence="2" type="ORF">PoMZ_10853</name>
</gene>
<evidence type="ECO:0000313" key="2">
    <source>
        <dbReference type="EMBL" id="QBZ61979.1"/>
    </source>
</evidence>